<dbReference type="Proteomes" id="UP000184383">
    <property type="component" value="Unassembled WGS sequence"/>
</dbReference>
<dbReference type="AlphaFoldDB" id="A0A1L9RUM2"/>
<keyword evidence="4" id="KW-1185">Reference proteome</keyword>
<sequence length="694" mass="77945">MARVFGRRPASALARRAPSRAVQRRSRKHKVVMESVTQEKKKLRSVISFEANAPAGYTFIPAGNPQLTTACKELCRKEGLKVFAVTTTPHMHTHNLSQHVHRIGYHFPSAVVSTVCMDIGLYLTATGKTMPFHGTSTTGNSNSTNSEVSQITINTEARDVLKDLFPNIPDNDLNQIIKTAFQKGQRKVGTAVELPLARRAQLAVVAHIRHIYTDYDRLLKATSFHEARSTVEEPTLAKLVEWRGDDENGKTVLEDVFREVIVISDDEDTDTDEGDIPQTDDRDLSVEIVASNARAEELQTRPLNFANSSVRESLRDLSEDEAPLGFRIIPEPPKKNKIDRRGFSRYQAWDRAINRYRNAANDADHNRLRDSSSDLWRPIYSVRQPAQESTRAERELAGRRILAPRDVSAAPPAISHQRHVESGPNKPIPKPRNFQLAPLPEVIPLERAPIPKENIPSQQADSPNAPVFVSGPRALREKDEGQFRHHSRASVSLHNIASLDFQDRALPSIEIPSSPLEIRRPDSGRLDHLAKKMSGDFTIRSVTPHHLLQDIPPNGVEDNTRNQAPKRRRMAYYDPVHYESRFNTAPGAIKPVTPITHKDAYTGERHIPFEYASSGQLTAQNDPHIRREHLAPVDLPRFIGRHPDRVQDSFFFPSSSHVNPEILATALVELLLCILLIRGHIVSIMKTVILTLTV</sequence>
<name>A0A1L9RUM2_ASPWE</name>
<gene>
    <name evidence="3" type="ORF">ASPWEDRAFT_335753</name>
</gene>
<evidence type="ECO:0000313" key="4">
    <source>
        <dbReference type="Proteomes" id="UP000184383"/>
    </source>
</evidence>
<evidence type="ECO:0000313" key="3">
    <source>
        <dbReference type="EMBL" id="OJJ38584.1"/>
    </source>
</evidence>
<feature type="region of interest" description="Disordered" evidence="1">
    <location>
        <begin position="411"/>
        <end position="431"/>
    </location>
</feature>
<dbReference type="InterPro" id="IPR018744">
    <property type="entry name" value="DUF2293"/>
</dbReference>
<dbReference type="RefSeq" id="XP_040692260.1">
    <property type="nucleotide sequence ID" value="XM_040833819.1"/>
</dbReference>
<dbReference type="PANTHER" id="PTHR38113">
    <property type="match status" value="1"/>
</dbReference>
<dbReference type="Pfam" id="PF10056">
    <property type="entry name" value="DUF2293"/>
    <property type="match status" value="1"/>
</dbReference>
<proteinExistence type="predicted"/>
<feature type="region of interest" description="Disordered" evidence="1">
    <location>
        <begin position="1"/>
        <end position="26"/>
    </location>
</feature>
<feature type="compositionally biased region" description="Low complexity" evidence="1">
    <location>
        <begin position="7"/>
        <end position="21"/>
    </location>
</feature>
<dbReference type="PANTHER" id="PTHR38113:SF1">
    <property type="entry name" value="DUF2293 DOMAIN-CONTAINING PROTEIN"/>
    <property type="match status" value="1"/>
</dbReference>
<feature type="domain" description="DUF2293" evidence="2">
    <location>
        <begin position="161"/>
        <end position="243"/>
    </location>
</feature>
<organism evidence="3 4">
    <name type="scientific">Aspergillus wentii DTO 134E9</name>
    <dbReference type="NCBI Taxonomy" id="1073089"/>
    <lineage>
        <taxon>Eukaryota</taxon>
        <taxon>Fungi</taxon>
        <taxon>Dikarya</taxon>
        <taxon>Ascomycota</taxon>
        <taxon>Pezizomycotina</taxon>
        <taxon>Eurotiomycetes</taxon>
        <taxon>Eurotiomycetidae</taxon>
        <taxon>Eurotiales</taxon>
        <taxon>Aspergillaceae</taxon>
        <taxon>Aspergillus</taxon>
        <taxon>Aspergillus subgen. Cremei</taxon>
    </lineage>
</organism>
<evidence type="ECO:0000259" key="2">
    <source>
        <dbReference type="Pfam" id="PF10056"/>
    </source>
</evidence>
<evidence type="ECO:0000256" key="1">
    <source>
        <dbReference type="SAM" id="MobiDB-lite"/>
    </source>
</evidence>
<dbReference type="EMBL" id="KV878210">
    <property type="protein sequence ID" value="OJJ38584.1"/>
    <property type="molecule type" value="Genomic_DNA"/>
</dbReference>
<dbReference type="GeneID" id="63749667"/>
<protein>
    <recommendedName>
        <fullName evidence="2">DUF2293 domain-containing protein</fullName>
    </recommendedName>
</protein>
<reference evidence="4" key="1">
    <citation type="journal article" date="2017" name="Genome Biol.">
        <title>Comparative genomics reveals high biological diversity and specific adaptations in the industrially and medically important fungal genus Aspergillus.</title>
        <authorList>
            <person name="de Vries R.P."/>
            <person name="Riley R."/>
            <person name="Wiebenga A."/>
            <person name="Aguilar-Osorio G."/>
            <person name="Amillis S."/>
            <person name="Uchima C.A."/>
            <person name="Anderluh G."/>
            <person name="Asadollahi M."/>
            <person name="Askin M."/>
            <person name="Barry K."/>
            <person name="Battaglia E."/>
            <person name="Bayram O."/>
            <person name="Benocci T."/>
            <person name="Braus-Stromeyer S.A."/>
            <person name="Caldana C."/>
            <person name="Canovas D."/>
            <person name="Cerqueira G.C."/>
            <person name="Chen F."/>
            <person name="Chen W."/>
            <person name="Choi C."/>
            <person name="Clum A."/>
            <person name="Dos Santos R.A."/>
            <person name="Damasio A.R."/>
            <person name="Diallinas G."/>
            <person name="Emri T."/>
            <person name="Fekete E."/>
            <person name="Flipphi M."/>
            <person name="Freyberg S."/>
            <person name="Gallo A."/>
            <person name="Gournas C."/>
            <person name="Habgood R."/>
            <person name="Hainaut M."/>
            <person name="Harispe M.L."/>
            <person name="Henrissat B."/>
            <person name="Hilden K.S."/>
            <person name="Hope R."/>
            <person name="Hossain A."/>
            <person name="Karabika E."/>
            <person name="Karaffa L."/>
            <person name="Karanyi Z."/>
            <person name="Krasevec N."/>
            <person name="Kuo A."/>
            <person name="Kusch H."/>
            <person name="LaButti K."/>
            <person name="Lagendijk E.L."/>
            <person name="Lapidus A."/>
            <person name="Levasseur A."/>
            <person name="Lindquist E."/>
            <person name="Lipzen A."/>
            <person name="Logrieco A.F."/>
            <person name="MacCabe A."/>
            <person name="Maekelae M.R."/>
            <person name="Malavazi I."/>
            <person name="Melin P."/>
            <person name="Meyer V."/>
            <person name="Mielnichuk N."/>
            <person name="Miskei M."/>
            <person name="Molnar A.P."/>
            <person name="Mule G."/>
            <person name="Ngan C.Y."/>
            <person name="Orejas M."/>
            <person name="Orosz E."/>
            <person name="Ouedraogo J.P."/>
            <person name="Overkamp K.M."/>
            <person name="Park H.-S."/>
            <person name="Perrone G."/>
            <person name="Piumi F."/>
            <person name="Punt P.J."/>
            <person name="Ram A.F."/>
            <person name="Ramon A."/>
            <person name="Rauscher S."/>
            <person name="Record E."/>
            <person name="Riano-Pachon D.M."/>
            <person name="Robert V."/>
            <person name="Roehrig J."/>
            <person name="Ruller R."/>
            <person name="Salamov A."/>
            <person name="Salih N.S."/>
            <person name="Samson R.A."/>
            <person name="Sandor E."/>
            <person name="Sanguinetti M."/>
            <person name="Schuetze T."/>
            <person name="Sepcic K."/>
            <person name="Shelest E."/>
            <person name="Sherlock G."/>
            <person name="Sophianopoulou V."/>
            <person name="Squina F.M."/>
            <person name="Sun H."/>
            <person name="Susca A."/>
            <person name="Todd R.B."/>
            <person name="Tsang A."/>
            <person name="Unkles S.E."/>
            <person name="van de Wiele N."/>
            <person name="van Rossen-Uffink D."/>
            <person name="Oliveira J.V."/>
            <person name="Vesth T.C."/>
            <person name="Visser J."/>
            <person name="Yu J.-H."/>
            <person name="Zhou M."/>
            <person name="Andersen M.R."/>
            <person name="Archer D.B."/>
            <person name="Baker S.E."/>
            <person name="Benoit I."/>
            <person name="Brakhage A.A."/>
            <person name="Braus G.H."/>
            <person name="Fischer R."/>
            <person name="Frisvad J.C."/>
            <person name="Goldman G.H."/>
            <person name="Houbraken J."/>
            <person name="Oakley B."/>
            <person name="Pocsi I."/>
            <person name="Scazzocchio C."/>
            <person name="Seiboth B."/>
            <person name="vanKuyk P.A."/>
            <person name="Wortman J."/>
            <person name="Dyer P.S."/>
            <person name="Grigoriev I.V."/>
        </authorList>
    </citation>
    <scope>NUCLEOTIDE SEQUENCE [LARGE SCALE GENOMIC DNA]</scope>
    <source>
        <strain evidence="4">DTO 134E9</strain>
    </source>
</reference>
<dbReference type="OrthoDB" id="5288828at2759"/>
<accession>A0A1L9RUM2</accession>
<dbReference type="VEuPathDB" id="FungiDB:ASPWEDRAFT_335753"/>